<reference evidence="7" key="1">
    <citation type="journal article" date="2019" name="Int. J. Syst. Evol. Microbiol.">
        <title>The Global Catalogue of Microorganisms (GCM) 10K type strain sequencing project: providing services to taxonomists for standard genome sequencing and annotation.</title>
        <authorList>
            <consortium name="The Broad Institute Genomics Platform"/>
            <consortium name="The Broad Institute Genome Sequencing Center for Infectious Disease"/>
            <person name="Wu L."/>
            <person name="Ma J."/>
        </authorList>
    </citation>
    <scope>NUCLEOTIDE SEQUENCE [LARGE SCALE GENOMIC DNA]</scope>
    <source>
        <strain evidence="7">JCM 13008</strain>
    </source>
</reference>
<sequence length="735" mass="77810">MPTPHEIVARLTLEEKASLLSGQDFWHTQAIEGVAESVMLTDGPHGLRKQGGSGDHLGIGDSRPATCFPPAVALASSFDVDLVHEVGVRIAAEARAEQVAVVLGPGINIKRSPLCGRNFEYFSEDPWLSGALGRAWVEGIQSGGVGASLKHFAVNNQEHDRLRVSADVDERPLREIYLRAFEHVVTHADPWTVMCSYNRINGLHASENPWLLRTVLREEWGYTGLVVSDWGAVKDRVAALRAGLDLEMPGNGGVTDAELVAAVTDGRLDEAAVDRAAERVLALIQRAATAGAPRDPATVHAENHAAAREIAARCVVLLRNEPVGDAPLLPLEPGSRVAVIGEFARTPRYQGAGSSRINPTRLEDALSELSALHDDVTFAGDDLTEAVALAHASDVAVVFLGLPPEAESEGFDRTDLNLPPDQLAMLEAVLAVQPRTVVVLSGGGVVTVPFAQRVPALVQGYLLGQAGGGALADVLTGRVNPSGRLAETMPLRLADSPAYLDFPGERGHVRYGEGVFVGYRWYDARDLDVAFPFGHGLSYTTFAHDDLLVSGDPSGFTVRVLVTNTGDRAGRDIVQVYVGKPSSQLARAPRELVGVAVVDLEPGESSIAEVRVPTGQLAAWFTGRGWAVEDGEYHVAVGTSSRALTGHTHISIAGDDLTEPLHLESTIAEVIADPIAGPLVAAGLAEQGADSADDVEGVGQMMMSFPIGRVVRMSGGAVSTDDIQALLDAANAERG</sequence>
<keyword evidence="2 4" id="KW-0378">Hydrolase</keyword>
<dbReference type="Pfam" id="PF01915">
    <property type="entry name" value="Glyco_hydro_3_C"/>
    <property type="match status" value="1"/>
</dbReference>
<proteinExistence type="inferred from homology"/>
<evidence type="ECO:0000259" key="5">
    <source>
        <dbReference type="SMART" id="SM01217"/>
    </source>
</evidence>
<dbReference type="InterPro" id="IPR050288">
    <property type="entry name" value="Cellulose_deg_GH3"/>
</dbReference>
<evidence type="ECO:0000256" key="4">
    <source>
        <dbReference type="RuleBase" id="RU361161"/>
    </source>
</evidence>
<keyword evidence="3" id="KW-0119">Carbohydrate metabolism</keyword>
<protein>
    <submittedName>
        <fullName evidence="6">Glycoside hydrolase family 3 C-terminal domain-containing protein</fullName>
    </submittedName>
</protein>
<keyword evidence="7" id="KW-1185">Reference proteome</keyword>
<dbReference type="InterPro" id="IPR036962">
    <property type="entry name" value="Glyco_hydro_3_N_sf"/>
</dbReference>
<comment type="caution">
    <text evidence="6">The sequence shown here is derived from an EMBL/GenBank/DDBJ whole genome shotgun (WGS) entry which is preliminary data.</text>
</comment>
<dbReference type="SUPFAM" id="SSF51445">
    <property type="entry name" value="(Trans)glycosidases"/>
    <property type="match status" value="1"/>
</dbReference>
<dbReference type="GO" id="GO:0016787">
    <property type="term" value="F:hydrolase activity"/>
    <property type="evidence" value="ECO:0007669"/>
    <property type="project" value="UniProtKB-KW"/>
</dbReference>
<evidence type="ECO:0000256" key="2">
    <source>
        <dbReference type="ARBA" id="ARBA00022801"/>
    </source>
</evidence>
<dbReference type="Gene3D" id="3.40.50.1700">
    <property type="entry name" value="Glycoside hydrolase family 3 C-terminal domain"/>
    <property type="match status" value="1"/>
</dbReference>
<dbReference type="PROSITE" id="PS00775">
    <property type="entry name" value="GLYCOSYL_HYDROL_F3"/>
    <property type="match status" value="1"/>
</dbReference>
<evidence type="ECO:0000313" key="6">
    <source>
        <dbReference type="EMBL" id="GAA1101007.1"/>
    </source>
</evidence>
<dbReference type="InterPro" id="IPR036881">
    <property type="entry name" value="Glyco_hydro_3_C_sf"/>
</dbReference>
<dbReference type="InterPro" id="IPR013783">
    <property type="entry name" value="Ig-like_fold"/>
</dbReference>
<dbReference type="Proteomes" id="UP001501581">
    <property type="component" value="Unassembled WGS sequence"/>
</dbReference>
<dbReference type="Pfam" id="PF14310">
    <property type="entry name" value="Fn3-like"/>
    <property type="match status" value="1"/>
</dbReference>
<accession>A0ABN1TU28</accession>
<dbReference type="Pfam" id="PF00933">
    <property type="entry name" value="Glyco_hydro_3"/>
    <property type="match status" value="1"/>
</dbReference>
<keyword evidence="4" id="KW-0326">Glycosidase</keyword>
<dbReference type="PRINTS" id="PR00133">
    <property type="entry name" value="GLHYDRLASE3"/>
</dbReference>
<evidence type="ECO:0000313" key="7">
    <source>
        <dbReference type="Proteomes" id="UP001501581"/>
    </source>
</evidence>
<gene>
    <name evidence="6" type="ORF">GCM10009668_18930</name>
</gene>
<dbReference type="SUPFAM" id="SSF52279">
    <property type="entry name" value="Beta-D-glucan exohydrolase, C-terminal domain"/>
    <property type="match status" value="1"/>
</dbReference>
<dbReference type="PANTHER" id="PTHR42715">
    <property type="entry name" value="BETA-GLUCOSIDASE"/>
    <property type="match status" value="1"/>
</dbReference>
<dbReference type="EMBL" id="BAAALG010000007">
    <property type="protein sequence ID" value="GAA1101007.1"/>
    <property type="molecule type" value="Genomic_DNA"/>
</dbReference>
<name>A0ABN1TU28_9ACTN</name>
<dbReference type="Gene3D" id="3.20.20.300">
    <property type="entry name" value="Glycoside hydrolase, family 3, N-terminal domain"/>
    <property type="match status" value="1"/>
</dbReference>
<dbReference type="InterPro" id="IPR017868">
    <property type="entry name" value="Filamin/ABP280_repeat-like"/>
</dbReference>
<feature type="domain" description="Fibronectin type III-like" evidence="5">
    <location>
        <begin position="572"/>
        <end position="641"/>
    </location>
</feature>
<organism evidence="6 7">
    <name type="scientific">Nocardioides dubius</name>
    <dbReference type="NCBI Taxonomy" id="317019"/>
    <lineage>
        <taxon>Bacteria</taxon>
        <taxon>Bacillati</taxon>
        <taxon>Actinomycetota</taxon>
        <taxon>Actinomycetes</taxon>
        <taxon>Propionibacteriales</taxon>
        <taxon>Nocardioidaceae</taxon>
        <taxon>Nocardioides</taxon>
    </lineage>
</organism>
<dbReference type="InterPro" id="IPR017853">
    <property type="entry name" value="GH"/>
</dbReference>
<evidence type="ECO:0000256" key="1">
    <source>
        <dbReference type="ARBA" id="ARBA00005336"/>
    </source>
</evidence>
<dbReference type="InterPro" id="IPR026891">
    <property type="entry name" value="Fn3-like"/>
</dbReference>
<evidence type="ECO:0000256" key="3">
    <source>
        <dbReference type="ARBA" id="ARBA00023277"/>
    </source>
</evidence>
<dbReference type="PROSITE" id="PS50194">
    <property type="entry name" value="FILAMIN_REPEAT"/>
    <property type="match status" value="1"/>
</dbReference>
<dbReference type="InterPro" id="IPR001764">
    <property type="entry name" value="Glyco_hydro_3_N"/>
</dbReference>
<dbReference type="RefSeq" id="WP_343993703.1">
    <property type="nucleotide sequence ID" value="NZ_BAAALG010000007.1"/>
</dbReference>
<dbReference type="InterPro" id="IPR002772">
    <property type="entry name" value="Glyco_hydro_3_C"/>
</dbReference>
<dbReference type="SMART" id="SM01217">
    <property type="entry name" value="Fn3_like"/>
    <property type="match status" value="1"/>
</dbReference>
<dbReference type="InterPro" id="IPR019800">
    <property type="entry name" value="Glyco_hydro_3_AS"/>
</dbReference>
<dbReference type="PANTHER" id="PTHR42715:SF10">
    <property type="entry name" value="BETA-GLUCOSIDASE"/>
    <property type="match status" value="1"/>
</dbReference>
<dbReference type="Gene3D" id="2.60.40.10">
    <property type="entry name" value="Immunoglobulins"/>
    <property type="match status" value="1"/>
</dbReference>
<comment type="similarity">
    <text evidence="1 4">Belongs to the glycosyl hydrolase 3 family.</text>
</comment>